<feature type="domain" description="Myb/SANT-like" evidence="2">
    <location>
        <begin position="17"/>
        <end position="105"/>
    </location>
</feature>
<dbReference type="PANTHER" id="PTHR46929">
    <property type="entry name" value="EXPRESSED PROTEIN"/>
    <property type="match status" value="1"/>
</dbReference>
<accession>A0AAV0Q837</accession>
<gene>
    <name evidence="3" type="ORF">LITE_LOCUS41695</name>
</gene>
<protein>
    <recommendedName>
        <fullName evidence="2">Myb/SANT-like domain-containing protein</fullName>
    </recommendedName>
</protein>
<name>A0AAV0Q837_9ROSI</name>
<dbReference type="InterPro" id="IPR024752">
    <property type="entry name" value="Myb/SANT-like_dom"/>
</dbReference>
<comment type="caution">
    <text evidence="3">The sequence shown here is derived from an EMBL/GenBank/DDBJ whole genome shotgun (WGS) entry which is preliminary data.</text>
</comment>
<evidence type="ECO:0000313" key="4">
    <source>
        <dbReference type="Proteomes" id="UP001154282"/>
    </source>
</evidence>
<dbReference type="EMBL" id="CAMGYJ010000009">
    <property type="protein sequence ID" value="CAI0540462.1"/>
    <property type="molecule type" value="Genomic_DNA"/>
</dbReference>
<feature type="region of interest" description="Disordered" evidence="1">
    <location>
        <begin position="151"/>
        <end position="178"/>
    </location>
</feature>
<keyword evidence="4" id="KW-1185">Reference proteome</keyword>
<proteinExistence type="predicted"/>
<dbReference type="Proteomes" id="UP001154282">
    <property type="component" value="Unassembled WGS sequence"/>
</dbReference>
<dbReference type="AlphaFoldDB" id="A0AAV0Q837"/>
<organism evidence="3 4">
    <name type="scientific">Linum tenue</name>
    <dbReference type="NCBI Taxonomy" id="586396"/>
    <lineage>
        <taxon>Eukaryota</taxon>
        <taxon>Viridiplantae</taxon>
        <taxon>Streptophyta</taxon>
        <taxon>Embryophyta</taxon>
        <taxon>Tracheophyta</taxon>
        <taxon>Spermatophyta</taxon>
        <taxon>Magnoliopsida</taxon>
        <taxon>eudicotyledons</taxon>
        <taxon>Gunneridae</taxon>
        <taxon>Pentapetalae</taxon>
        <taxon>rosids</taxon>
        <taxon>fabids</taxon>
        <taxon>Malpighiales</taxon>
        <taxon>Linaceae</taxon>
        <taxon>Linum</taxon>
    </lineage>
</organism>
<sequence length="266" mass="30066">MKRQESILPSKSRVYCQWDSHMEKILSRLLLDQIVQGNKGDGDWKTQAYQAVVNQLRTDLAINVTRDNVKNQLRAWTKRYAVIADVQKRSGLNLWDEDNKMIVVTAGNMSDWLSYCNVRAVGDGAEHYSEANASMGDEDDMEDAGSAYTFANSSAHDSKSPGKKPIGEVSLESRERAKKDSQVGDALYMVANSLSSYLISKKKEEEPKYTGKEIYDVICEIPGLTHMEVAKVVMKYRCGDPEQFKLLLKIPKEDRRIFVECILGEP</sequence>
<dbReference type="PANTHER" id="PTHR46929:SF3">
    <property type="entry name" value="MYB_SANT-LIKE DOMAIN-CONTAINING PROTEIN"/>
    <property type="match status" value="1"/>
</dbReference>
<evidence type="ECO:0000256" key="1">
    <source>
        <dbReference type="SAM" id="MobiDB-lite"/>
    </source>
</evidence>
<reference evidence="3" key="1">
    <citation type="submission" date="2022-08" db="EMBL/GenBank/DDBJ databases">
        <authorList>
            <person name="Gutierrez-Valencia J."/>
        </authorList>
    </citation>
    <scope>NUCLEOTIDE SEQUENCE</scope>
</reference>
<evidence type="ECO:0000259" key="2">
    <source>
        <dbReference type="Pfam" id="PF12776"/>
    </source>
</evidence>
<evidence type="ECO:0000313" key="3">
    <source>
        <dbReference type="EMBL" id="CAI0540462.1"/>
    </source>
</evidence>
<dbReference type="Pfam" id="PF12776">
    <property type="entry name" value="Myb_DNA-bind_3"/>
    <property type="match status" value="1"/>
</dbReference>